<feature type="domain" description="4Fe-4S ferredoxin-type" evidence="10">
    <location>
        <begin position="81"/>
        <end position="110"/>
    </location>
</feature>
<dbReference type="AlphaFoldDB" id="H5Y2Y6"/>
<name>H5Y2Y6_9FIRM</name>
<evidence type="ECO:0000256" key="4">
    <source>
        <dbReference type="ARBA" id="ARBA00022485"/>
    </source>
</evidence>
<keyword evidence="7" id="KW-0249">Electron transport</keyword>
<evidence type="ECO:0000256" key="9">
    <source>
        <dbReference type="ARBA" id="ARBA00023014"/>
    </source>
</evidence>
<feature type="domain" description="4Fe-4S ferredoxin-type" evidence="10">
    <location>
        <begin position="4"/>
        <end position="34"/>
    </location>
</feature>
<dbReference type="InterPro" id="IPR050954">
    <property type="entry name" value="ET_IronSulfur_Cluster-Binding"/>
</dbReference>
<keyword evidence="9" id="KW-0411">Iron-sulfur</keyword>
<evidence type="ECO:0000256" key="6">
    <source>
        <dbReference type="ARBA" id="ARBA00022737"/>
    </source>
</evidence>
<dbReference type="PROSITE" id="PS51379">
    <property type="entry name" value="4FE4S_FER_2"/>
    <property type="match status" value="3"/>
</dbReference>
<protein>
    <submittedName>
        <fullName evidence="11">DMSO reductase, iron-sulfur subunit</fullName>
    </submittedName>
</protein>
<dbReference type="eggNOG" id="COG0437">
    <property type="taxonomic scope" value="Bacteria"/>
</dbReference>
<keyword evidence="4" id="KW-0004">4Fe-4S</keyword>
<evidence type="ECO:0000256" key="3">
    <source>
        <dbReference type="ARBA" id="ARBA00022448"/>
    </source>
</evidence>
<dbReference type="OrthoDB" id="9810688at2"/>
<evidence type="ECO:0000256" key="8">
    <source>
        <dbReference type="ARBA" id="ARBA00023004"/>
    </source>
</evidence>
<organism evidence="11 12">
    <name type="scientific">Desulfosporosinus youngiae DSM 17734</name>
    <dbReference type="NCBI Taxonomy" id="768710"/>
    <lineage>
        <taxon>Bacteria</taxon>
        <taxon>Bacillati</taxon>
        <taxon>Bacillota</taxon>
        <taxon>Clostridia</taxon>
        <taxon>Eubacteriales</taxon>
        <taxon>Desulfitobacteriaceae</taxon>
        <taxon>Desulfosporosinus</taxon>
    </lineage>
</organism>
<dbReference type="InterPro" id="IPR017896">
    <property type="entry name" value="4Fe4S_Fe-S-bd"/>
</dbReference>
<dbReference type="PANTHER" id="PTHR43177">
    <property type="entry name" value="PROTEIN NRFC"/>
    <property type="match status" value="1"/>
</dbReference>
<proteinExistence type="predicted"/>
<dbReference type="InterPro" id="IPR017900">
    <property type="entry name" value="4Fe4S_Fe_S_CS"/>
</dbReference>
<dbReference type="PANTHER" id="PTHR43177:SF5">
    <property type="entry name" value="ANAEROBIC DIMETHYL SULFOXIDE REDUCTASE CHAIN B-RELATED"/>
    <property type="match status" value="1"/>
</dbReference>
<dbReference type="Pfam" id="PF13247">
    <property type="entry name" value="Fer4_11"/>
    <property type="match status" value="1"/>
</dbReference>
<dbReference type="PROSITE" id="PS00198">
    <property type="entry name" value="4FE4S_FER_1"/>
    <property type="match status" value="1"/>
</dbReference>
<sequence length="182" mass="19888">MGQKGFYLDMTTCIGCKTCQIACSDKNNLEAGTLFRKVYESEGGSYPQPWAYAFSLSCNHCAKPKCTENCPTGALSKRADGIVTHDKDKCIGCKLCTWSCPYGAPKYIEKRGKVGKCDFCADLLDKGENPACVDACLMRTLKFGELEDLKMMKDGTSDIKGLPDSGMTQPSFVITPTKEAKK</sequence>
<keyword evidence="3" id="KW-0813">Transport</keyword>
<dbReference type="InterPro" id="IPR014297">
    <property type="entry name" value="DMSO_DmsB"/>
</dbReference>
<dbReference type="NCBIfam" id="TIGR02951">
    <property type="entry name" value="DMSO_dmsB"/>
    <property type="match status" value="1"/>
</dbReference>
<evidence type="ECO:0000259" key="10">
    <source>
        <dbReference type="PROSITE" id="PS51379"/>
    </source>
</evidence>
<keyword evidence="6" id="KW-0677">Repeat</keyword>
<evidence type="ECO:0000256" key="5">
    <source>
        <dbReference type="ARBA" id="ARBA00022723"/>
    </source>
</evidence>
<dbReference type="GO" id="GO:0046872">
    <property type="term" value="F:metal ion binding"/>
    <property type="evidence" value="ECO:0007669"/>
    <property type="project" value="UniProtKB-KW"/>
</dbReference>
<comment type="function">
    <text evidence="2">Electron transfer subunit of the terminal reductase during anaerobic growth on various sulfoxide and N-oxide compounds.</text>
</comment>
<evidence type="ECO:0000313" key="12">
    <source>
        <dbReference type="Proteomes" id="UP000005104"/>
    </source>
</evidence>
<accession>H5Y2Y6</accession>
<comment type="cofactor">
    <cofactor evidence="1">
        <name>[4Fe-4S] cluster</name>
        <dbReference type="ChEBI" id="CHEBI:49883"/>
    </cofactor>
</comment>
<dbReference type="HOGENOM" id="CLU_043374_2_0_9"/>
<keyword evidence="5" id="KW-0479">Metal-binding</keyword>
<dbReference type="GO" id="GO:0051539">
    <property type="term" value="F:4 iron, 4 sulfur cluster binding"/>
    <property type="evidence" value="ECO:0007669"/>
    <property type="project" value="UniProtKB-KW"/>
</dbReference>
<reference evidence="11 12" key="1">
    <citation type="submission" date="2011-11" db="EMBL/GenBank/DDBJ databases">
        <title>The Noncontiguous Finished genome of Desulfosporosinus youngiae DSM 17734.</title>
        <authorList>
            <consortium name="US DOE Joint Genome Institute (JGI-PGF)"/>
            <person name="Lucas S."/>
            <person name="Han J."/>
            <person name="Lapidus A."/>
            <person name="Cheng J.-F."/>
            <person name="Goodwin L."/>
            <person name="Pitluck S."/>
            <person name="Peters L."/>
            <person name="Ovchinnikova G."/>
            <person name="Lu M."/>
            <person name="Land M.L."/>
            <person name="Hauser L."/>
            <person name="Pester M."/>
            <person name="Spring S."/>
            <person name="Ollivier B."/>
            <person name="Rattei T."/>
            <person name="Klenk H.-P."/>
            <person name="Wagner M."/>
            <person name="Loy A."/>
            <person name="Woyke T.J."/>
        </authorList>
    </citation>
    <scope>NUCLEOTIDE SEQUENCE [LARGE SCALE GENOMIC DNA]</scope>
    <source>
        <strain evidence="11 12">DSM 17734</strain>
    </source>
</reference>
<dbReference type="Pfam" id="PF12800">
    <property type="entry name" value="Fer4_4"/>
    <property type="match status" value="1"/>
</dbReference>
<dbReference type="SUPFAM" id="SSF54862">
    <property type="entry name" value="4Fe-4S ferredoxins"/>
    <property type="match status" value="1"/>
</dbReference>
<keyword evidence="12" id="KW-1185">Reference proteome</keyword>
<dbReference type="CDD" id="cd16371">
    <property type="entry name" value="DMSOR_beta_like"/>
    <property type="match status" value="1"/>
</dbReference>
<dbReference type="Proteomes" id="UP000005104">
    <property type="component" value="Chromosome"/>
</dbReference>
<keyword evidence="8" id="KW-0408">Iron</keyword>
<dbReference type="EMBL" id="CM001441">
    <property type="protein sequence ID" value="EHQ88543.1"/>
    <property type="molecule type" value="Genomic_DNA"/>
</dbReference>
<feature type="domain" description="4Fe-4S ferredoxin-type" evidence="10">
    <location>
        <begin position="47"/>
        <end position="80"/>
    </location>
</feature>
<evidence type="ECO:0000256" key="7">
    <source>
        <dbReference type="ARBA" id="ARBA00022982"/>
    </source>
</evidence>
<dbReference type="Gene3D" id="3.30.70.20">
    <property type="match status" value="2"/>
</dbReference>
<dbReference type="RefSeq" id="WP_007781073.1">
    <property type="nucleotide sequence ID" value="NZ_CM001441.1"/>
</dbReference>
<dbReference type="STRING" id="768710.DesyoDRAFT_1385"/>
<evidence type="ECO:0000256" key="1">
    <source>
        <dbReference type="ARBA" id="ARBA00001966"/>
    </source>
</evidence>
<evidence type="ECO:0000256" key="2">
    <source>
        <dbReference type="ARBA" id="ARBA00003584"/>
    </source>
</evidence>
<gene>
    <name evidence="11" type="ORF">DesyoDRAFT_1385</name>
</gene>
<evidence type="ECO:0000313" key="11">
    <source>
        <dbReference type="EMBL" id="EHQ88543.1"/>
    </source>
</evidence>